<dbReference type="EMBL" id="JAFJMO010000015">
    <property type="protein sequence ID" value="KAJ8256024.1"/>
    <property type="molecule type" value="Genomic_DNA"/>
</dbReference>
<comment type="caution">
    <text evidence="2">The sequence shown here is derived from an EMBL/GenBank/DDBJ whole genome shotgun (WGS) entry which is preliminary data.</text>
</comment>
<dbReference type="Proteomes" id="UP001152803">
    <property type="component" value="Unassembled WGS sequence"/>
</dbReference>
<name>A0A9Q1HR24_CONCO</name>
<protein>
    <submittedName>
        <fullName evidence="2">Uncharacterized protein</fullName>
    </submittedName>
</protein>
<organism evidence="2 3">
    <name type="scientific">Conger conger</name>
    <name type="common">Conger eel</name>
    <name type="synonym">Muraena conger</name>
    <dbReference type="NCBI Taxonomy" id="82655"/>
    <lineage>
        <taxon>Eukaryota</taxon>
        <taxon>Metazoa</taxon>
        <taxon>Chordata</taxon>
        <taxon>Craniata</taxon>
        <taxon>Vertebrata</taxon>
        <taxon>Euteleostomi</taxon>
        <taxon>Actinopterygii</taxon>
        <taxon>Neopterygii</taxon>
        <taxon>Teleostei</taxon>
        <taxon>Anguilliformes</taxon>
        <taxon>Congridae</taxon>
        <taxon>Conger</taxon>
    </lineage>
</organism>
<dbReference type="AlphaFoldDB" id="A0A9Q1HR24"/>
<keyword evidence="3" id="KW-1185">Reference proteome</keyword>
<accession>A0A9Q1HR24</accession>
<gene>
    <name evidence="2" type="ORF">COCON_G00198880</name>
</gene>
<proteinExistence type="predicted"/>
<feature type="region of interest" description="Disordered" evidence="1">
    <location>
        <begin position="1"/>
        <end position="27"/>
    </location>
</feature>
<evidence type="ECO:0000313" key="2">
    <source>
        <dbReference type="EMBL" id="KAJ8256024.1"/>
    </source>
</evidence>
<evidence type="ECO:0000256" key="1">
    <source>
        <dbReference type="SAM" id="MobiDB-lite"/>
    </source>
</evidence>
<sequence>MHGGEEDETGREKRDQEGISGGNGRMWNNRGMQVVAASLCLPLRFRLITEEQLHAHEWADTGSFPGRIGGTQPVMDVGHGRGRFSRAVASVAEEGIINPLIYWGVLRPRARGSIGEHTKRISPRVAT</sequence>
<evidence type="ECO:0000313" key="3">
    <source>
        <dbReference type="Proteomes" id="UP001152803"/>
    </source>
</evidence>
<reference evidence="2" key="1">
    <citation type="journal article" date="2023" name="Science">
        <title>Genome structures resolve the early diversification of teleost fishes.</title>
        <authorList>
            <person name="Parey E."/>
            <person name="Louis A."/>
            <person name="Montfort J."/>
            <person name="Bouchez O."/>
            <person name="Roques C."/>
            <person name="Iampietro C."/>
            <person name="Lluch J."/>
            <person name="Castinel A."/>
            <person name="Donnadieu C."/>
            <person name="Desvignes T."/>
            <person name="Floi Bucao C."/>
            <person name="Jouanno E."/>
            <person name="Wen M."/>
            <person name="Mejri S."/>
            <person name="Dirks R."/>
            <person name="Jansen H."/>
            <person name="Henkel C."/>
            <person name="Chen W.J."/>
            <person name="Zahm M."/>
            <person name="Cabau C."/>
            <person name="Klopp C."/>
            <person name="Thompson A.W."/>
            <person name="Robinson-Rechavi M."/>
            <person name="Braasch I."/>
            <person name="Lecointre G."/>
            <person name="Bobe J."/>
            <person name="Postlethwait J.H."/>
            <person name="Berthelot C."/>
            <person name="Roest Crollius H."/>
            <person name="Guiguen Y."/>
        </authorList>
    </citation>
    <scope>NUCLEOTIDE SEQUENCE</scope>
    <source>
        <strain evidence="2">Concon-B</strain>
    </source>
</reference>